<proteinExistence type="predicted"/>
<dbReference type="Pfam" id="PF24764">
    <property type="entry name" value="rva_4"/>
    <property type="match status" value="1"/>
</dbReference>
<dbReference type="AlphaFoldDB" id="A0A7D9HE29"/>
<evidence type="ECO:0000313" key="1">
    <source>
        <dbReference type="EMBL" id="CAB3980210.1"/>
    </source>
</evidence>
<comment type="caution">
    <text evidence="1">The sequence shown here is derived from an EMBL/GenBank/DDBJ whole genome shotgun (WGS) entry which is preliminary data.</text>
</comment>
<dbReference type="PANTHER" id="PTHR46791:SF5">
    <property type="entry name" value="CLR5 DOMAIN-CONTAINING PROTEIN-RELATED"/>
    <property type="match status" value="1"/>
</dbReference>
<dbReference type="GO" id="GO:0015074">
    <property type="term" value="P:DNA integration"/>
    <property type="evidence" value="ECO:0007669"/>
    <property type="project" value="InterPro"/>
</dbReference>
<dbReference type="InterPro" id="IPR058913">
    <property type="entry name" value="Integrase_dom_put"/>
</dbReference>
<dbReference type="Gene3D" id="3.30.420.10">
    <property type="entry name" value="Ribonuclease H-like superfamily/Ribonuclease H"/>
    <property type="match status" value="1"/>
</dbReference>
<gene>
    <name evidence="1" type="ORF">PACLA_8A086127</name>
</gene>
<dbReference type="InterPro" id="IPR001584">
    <property type="entry name" value="Integrase_cat-core"/>
</dbReference>
<dbReference type="GO" id="GO:0003676">
    <property type="term" value="F:nucleic acid binding"/>
    <property type="evidence" value="ECO:0007669"/>
    <property type="project" value="InterPro"/>
</dbReference>
<dbReference type="Proteomes" id="UP001152795">
    <property type="component" value="Unassembled WGS sequence"/>
</dbReference>
<keyword evidence="2" id="KW-1185">Reference proteome</keyword>
<dbReference type="OrthoDB" id="5949087at2759"/>
<dbReference type="InterPro" id="IPR036397">
    <property type="entry name" value="RNaseH_sf"/>
</dbReference>
<protein>
    <submittedName>
        <fullName evidence="1">Uncharacterized protein</fullName>
    </submittedName>
</protein>
<reference evidence="1" key="1">
    <citation type="submission" date="2020-04" db="EMBL/GenBank/DDBJ databases">
        <authorList>
            <person name="Alioto T."/>
            <person name="Alioto T."/>
            <person name="Gomez Garrido J."/>
        </authorList>
    </citation>
    <scope>NUCLEOTIDE SEQUENCE</scope>
    <source>
        <strain evidence="1">A484AB</strain>
    </source>
</reference>
<dbReference type="PROSITE" id="PS50994">
    <property type="entry name" value="INTEGRASE"/>
    <property type="match status" value="1"/>
</dbReference>
<sequence>MAVLTEESLDINQDVEEGINEFNVEEELPSFFLTVLDRAEYLICNDSRNVSGIQTLLVVLDQTISLLRLILAEVDEDDQQQWELLAGCFETIAQNLQQHTLELSLRPTNVTLLRCDISQTGRPGRPSFLIQPEMLEDLLELGFSKQRIARLLGVSRWTIHRRVLEYGLYHVSAFSDLSDTEIDEKIRDYINRHGRTTGQVFLLGYLRSIGIHVPRRRIRASITRVDPANVALRWGAAVYRRHYQVPWANSLWHLDGHHSLIRWSLVVHGCIDGFSRRIIFLHSSANNLASTVLNLFLSAIERDGGVWPSRIRVDHGVENVLVCEAMVENRGEGRGSFIAGPSTHNQRIERLWRDVFRCVCHYYYYIFYAMEDSGILDTSNSLHMFALHLVFLPRINLALHEYLEAFNHHKIRTARNWSPYQMWVNNMMNPDNPLSSGQHDNVPENVEFYGYDPHGPSPFEDSNNNVVVQPVNIANGNEIQAQILQVIDPLMPSVQMGIDIYEEVLSLLVNYAHTEQ</sequence>
<dbReference type="InterPro" id="IPR012337">
    <property type="entry name" value="RNaseH-like_sf"/>
</dbReference>
<organism evidence="1 2">
    <name type="scientific">Paramuricea clavata</name>
    <name type="common">Red gorgonian</name>
    <name type="synonym">Violescent sea-whip</name>
    <dbReference type="NCBI Taxonomy" id="317549"/>
    <lineage>
        <taxon>Eukaryota</taxon>
        <taxon>Metazoa</taxon>
        <taxon>Cnidaria</taxon>
        <taxon>Anthozoa</taxon>
        <taxon>Octocorallia</taxon>
        <taxon>Malacalcyonacea</taxon>
        <taxon>Plexauridae</taxon>
        <taxon>Paramuricea</taxon>
    </lineage>
</organism>
<dbReference type="SUPFAM" id="SSF53098">
    <property type="entry name" value="Ribonuclease H-like"/>
    <property type="match status" value="1"/>
</dbReference>
<accession>A0A7D9HE29</accession>
<dbReference type="EMBL" id="CACRXK020000269">
    <property type="protein sequence ID" value="CAB3980210.1"/>
    <property type="molecule type" value="Genomic_DNA"/>
</dbReference>
<evidence type="ECO:0000313" key="2">
    <source>
        <dbReference type="Proteomes" id="UP001152795"/>
    </source>
</evidence>
<dbReference type="PANTHER" id="PTHR46791">
    <property type="entry name" value="EXPRESSED PROTEIN"/>
    <property type="match status" value="1"/>
</dbReference>
<name>A0A7D9HE29_PARCT</name>